<evidence type="ECO:0000313" key="4">
    <source>
        <dbReference type="Proteomes" id="UP001601976"/>
    </source>
</evidence>
<evidence type="ECO:0000313" key="3">
    <source>
        <dbReference type="EMBL" id="MFF3343459.1"/>
    </source>
</evidence>
<feature type="compositionally biased region" description="Pro residues" evidence="2">
    <location>
        <begin position="11"/>
        <end position="21"/>
    </location>
</feature>
<accession>A0ABW6RSI6</accession>
<dbReference type="SUPFAM" id="SSF63817">
    <property type="entry name" value="Sortase"/>
    <property type="match status" value="1"/>
</dbReference>
<dbReference type="Pfam" id="PF04203">
    <property type="entry name" value="Sortase"/>
    <property type="match status" value="1"/>
</dbReference>
<dbReference type="CDD" id="cd05829">
    <property type="entry name" value="Sortase_F"/>
    <property type="match status" value="1"/>
</dbReference>
<dbReference type="InterPro" id="IPR042001">
    <property type="entry name" value="Sortase_F"/>
</dbReference>
<evidence type="ECO:0000256" key="1">
    <source>
        <dbReference type="ARBA" id="ARBA00022801"/>
    </source>
</evidence>
<reference evidence="3 4" key="1">
    <citation type="submission" date="2024-10" db="EMBL/GenBank/DDBJ databases">
        <title>The Natural Products Discovery Center: Release of the First 8490 Sequenced Strains for Exploring Actinobacteria Biosynthetic Diversity.</title>
        <authorList>
            <person name="Kalkreuter E."/>
            <person name="Kautsar S.A."/>
            <person name="Yang D."/>
            <person name="Bader C.D."/>
            <person name="Teijaro C.N."/>
            <person name="Fluegel L."/>
            <person name="Davis C.M."/>
            <person name="Simpson J.R."/>
            <person name="Lauterbach L."/>
            <person name="Steele A.D."/>
            <person name="Gui C."/>
            <person name="Meng S."/>
            <person name="Li G."/>
            <person name="Viehrig K."/>
            <person name="Ye F."/>
            <person name="Su P."/>
            <person name="Kiefer A.F."/>
            <person name="Nichols A."/>
            <person name="Cepeda A.J."/>
            <person name="Yan W."/>
            <person name="Fan B."/>
            <person name="Jiang Y."/>
            <person name="Adhikari A."/>
            <person name="Zheng C.-J."/>
            <person name="Schuster L."/>
            <person name="Cowan T.M."/>
            <person name="Smanski M.J."/>
            <person name="Chevrette M.G."/>
            <person name="De Carvalho L.P.S."/>
            <person name="Shen B."/>
        </authorList>
    </citation>
    <scope>NUCLEOTIDE SEQUENCE [LARGE SCALE GENOMIC DNA]</scope>
    <source>
        <strain evidence="3 4">NPDC003029</strain>
    </source>
</reference>
<gene>
    <name evidence="3" type="ORF">ACFYWW_32990</name>
</gene>
<dbReference type="NCBIfam" id="NF033748">
    <property type="entry name" value="class_F_sortase"/>
    <property type="match status" value="1"/>
</dbReference>
<comment type="caution">
    <text evidence="3">The sequence shown here is derived from an EMBL/GenBank/DDBJ whole genome shotgun (WGS) entry which is preliminary data.</text>
</comment>
<protein>
    <submittedName>
        <fullName evidence="3">Class F sortase</fullName>
    </submittedName>
</protein>
<dbReference type="InterPro" id="IPR005754">
    <property type="entry name" value="Sortase"/>
</dbReference>
<organism evidence="3 4">
    <name type="scientific">Streptomyces flavidovirens</name>
    <dbReference type="NCBI Taxonomy" id="67298"/>
    <lineage>
        <taxon>Bacteria</taxon>
        <taxon>Bacillati</taxon>
        <taxon>Actinomycetota</taxon>
        <taxon>Actinomycetes</taxon>
        <taxon>Kitasatosporales</taxon>
        <taxon>Streptomycetaceae</taxon>
        <taxon>Streptomyces</taxon>
    </lineage>
</organism>
<keyword evidence="4" id="KW-1185">Reference proteome</keyword>
<dbReference type="EMBL" id="JBIAPK010000015">
    <property type="protein sequence ID" value="MFF3343459.1"/>
    <property type="molecule type" value="Genomic_DNA"/>
</dbReference>
<sequence length="198" mass="21077">MSKPVQKPATEPVPKPVPKPVQKPVRKPVPKPVPMPVQATHPPLPASAPLSVAVPAITIESPITGLGLDPQGHLSAPPVDNPRLVGWYRDGPTPGEAGTSLLVGHRDTRTGPAIFLNLNALVPGDVVHVVREDRRTAVFTVDAVRTYKKEAFPDAEVYGAKAGRPELRILTCGGSFDKKTGYASNVVVFAHLTDVKYA</sequence>
<evidence type="ECO:0000256" key="2">
    <source>
        <dbReference type="SAM" id="MobiDB-lite"/>
    </source>
</evidence>
<dbReference type="Gene3D" id="2.40.260.10">
    <property type="entry name" value="Sortase"/>
    <property type="match status" value="1"/>
</dbReference>
<proteinExistence type="predicted"/>
<name>A0ABW6RSI6_9ACTN</name>
<dbReference type="InterPro" id="IPR023365">
    <property type="entry name" value="Sortase_dom-sf"/>
</dbReference>
<dbReference type="Proteomes" id="UP001601976">
    <property type="component" value="Unassembled WGS sequence"/>
</dbReference>
<feature type="region of interest" description="Disordered" evidence="2">
    <location>
        <begin position="1"/>
        <end position="39"/>
    </location>
</feature>
<keyword evidence="1" id="KW-0378">Hydrolase</keyword>
<dbReference type="RefSeq" id="WP_387899275.1">
    <property type="nucleotide sequence ID" value="NZ_JBIAPK010000015.1"/>
</dbReference>